<dbReference type="Proteomes" id="UP001236014">
    <property type="component" value="Chromosome"/>
</dbReference>
<protein>
    <submittedName>
        <fullName evidence="5">AraC family transcriptional regulator</fullName>
    </submittedName>
</protein>
<dbReference type="InterPro" id="IPR009057">
    <property type="entry name" value="Homeodomain-like_sf"/>
</dbReference>
<dbReference type="InterPro" id="IPR032783">
    <property type="entry name" value="AraC_lig"/>
</dbReference>
<dbReference type="RefSeq" id="WP_285967996.1">
    <property type="nucleotide sequence ID" value="NZ_CP127294.1"/>
</dbReference>
<dbReference type="Pfam" id="PF12833">
    <property type="entry name" value="HTH_18"/>
    <property type="match status" value="1"/>
</dbReference>
<reference evidence="5 6" key="1">
    <citation type="submission" date="2023-06" db="EMBL/GenBank/DDBJ databases">
        <authorList>
            <person name="Oyuntsetseg B."/>
            <person name="Kim S.B."/>
        </authorList>
    </citation>
    <scope>NUCLEOTIDE SEQUENCE [LARGE SCALE GENOMIC DNA]</scope>
    <source>
        <strain evidence="5 6">2-15</strain>
    </source>
</reference>
<dbReference type="InterPro" id="IPR011051">
    <property type="entry name" value="RmlC_Cupin_sf"/>
</dbReference>
<sequence>MSRLIRLAHLEGRLDVRCLMAGQFTLDHEAAPPGEVQFHLVLQGRCTVTTGTSTVDLGPGDYFLLPHGDAHTVTAASGRRRRFEEEPGATFTTRKSLGAEHELDLFCGHYRFDSAAGALLFRLLPSLVHVTMDRPALALADVLRGEADSDGPGTGAIVCSLCDALLAMSLRSRPDQRLDTPALWTAMGDDVLGRVIAQVVERPGESWTIDRMASEARMSRATFLRRFTARTGITVATLLTSIRMMVAADLLTRSDLSVARVASEVGYRSESAFAQAFRATVGTPPARFRKHAVSSQCTQR</sequence>
<keyword evidence="6" id="KW-1185">Reference proteome</keyword>
<keyword evidence="1" id="KW-0805">Transcription regulation</keyword>
<evidence type="ECO:0000313" key="5">
    <source>
        <dbReference type="EMBL" id="WIX77255.1"/>
    </source>
</evidence>
<accession>A0A9Y2IBA6</accession>
<evidence type="ECO:0000259" key="4">
    <source>
        <dbReference type="PROSITE" id="PS01124"/>
    </source>
</evidence>
<proteinExistence type="predicted"/>
<dbReference type="GO" id="GO:0003700">
    <property type="term" value="F:DNA-binding transcription factor activity"/>
    <property type="evidence" value="ECO:0007669"/>
    <property type="project" value="InterPro"/>
</dbReference>
<dbReference type="AlphaFoldDB" id="A0A9Y2IBA6"/>
<evidence type="ECO:0000256" key="2">
    <source>
        <dbReference type="ARBA" id="ARBA00023125"/>
    </source>
</evidence>
<dbReference type="InterPro" id="IPR020449">
    <property type="entry name" value="Tscrpt_reg_AraC-type_HTH"/>
</dbReference>
<dbReference type="InterPro" id="IPR018062">
    <property type="entry name" value="HTH_AraC-typ_CS"/>
</dbReference>
<evidence type="ECO:0000256" key="1">
    <source>
        <dbReference type="ARBA" id="ARBA00023015"/>
    </source>
</evidence>
<dbReference type="Pfam" id="PF12852">
    <property type="entry name" value="Cupin_6"/>
    <property type="match status" value="1"/>
</dbReference>
<dbReference type="InterPro" id="IPR050204">
    <property type="entry name" value="AraC_XylS_family_regulators"/>
</dbReference>
<dbReference type="PANTHER" id="PTHR46796">
    <property type="entry name" value="HTH-TYPE TRANSCRIPTIONAL ACTIVATOR RHAS-RELATED"/>
    <property type="match status" value="1"/>
</dbReference>
<dbReference type="EMBL" id="CP127294">
    <property type="protein sequence ID" value="WIX77255.1"/>
    <property type="molecule type" value="Genomic_DNA"/>
</dbReference>
<dbReference type="InterPro" id="IPR018060">
    <property type="entry name" value="HTH_AraC"/>
</dbReference>
<dbReference type="PROSITE" id="PS01124">
    <property type="entry name" value="HTH_ARAC_FAMILY_2"/>
    <property type="match status" value="1"/>
</dbReference>
<evidence type="ECO:0000256" key="3">
    <source>
        <dbReference type="ARBA" id="ARBA00023163"/>
    </source>
</evidence>
<keyword evidence="2" id="KW-0238">DNA-binding</keyword>
<dbReference type="Gene3D" id="2.60.120.10">
    <property type="entry name" value="Jelly Rolls"/>
    <property type="match status" value="1"/>
</dbReference>
<dbReference type="PROSITE" id="PS00041">
    <property type="entry name" value="HTH_ARAC_FAMILY_1"/>
    <property type="match status" value="1"/>
</dbReference>
<dbReference type="PANTHER" id="PTHR46796:SF7">
    <property type="entry name" value="ARAC FAMILY TRANSCRIPTIONAL REGULATOR"/>
    <property type="match status" value="1"/>
</dbReference>
<dbReference type="Gene3D" id="1.10.10.60">
    <property type="entry name" value="Homeodomain-like"/>
    <property type="match status" value="1"/>
</dbReference>
<keyword evidence="3" id="KW-0804">Transcription</keyword>
<gene>
    <name evidence="5" type="ORF">QRX50_38555</name>
</gene>
<dbReference type="SUPFAM" id="SSF46689">
    <property type="entry name" value="Homeodomain-like"/>
    <property type="match status" value="2"/>
</dbReference>
<dbReference type="GO" id="GO:0043565">
    <property type="term" value="F:sequence-specific DNA binding"/>
    <property type="evidence" value="ECO:0007669"/>
    <property type="project" value="InterPro"/>
</dbReference>
<dbReference type="PRINTS" id="PR00032">
    <property type="entry name" value="HTHARAC"/>
</dbReference>
<evidence type="ECO:0000313" key="6">
    <source>
        <dbReference type="Proteomes" id="UP001236014"/>
    </source>
</evidence>
<organism evidence="5 6">
    <name type="scientific">Amycolatopsis carbonis</name>
    <dbReference type="NCBI Taxonomy" id="715471"/>
    <lineage>
        <taxon>Bacteria</taxon>
        <taxon>Bacillati</taxon>
        <taxon>Actinomycetota</taxon>
        <taxon>Actinomycetes</taxon>
        <taxon>Pseudonocardiales</taxon>
        <taxon>Pseudonocardiaceae</taxon>
        <taxon>Amycolatopsis</taxon>
    </lineage>
</organism>
<dbReference type="KEGG" id="acab:QRX50_38555"/>
<feature type="domain" description="HTH araC/xylS-type" evidence="4">
    <location>
        <begin position="193"/>
        <end position="291"/>
    </location>
</feature>
<name>A0A9Y2IBA6_9PSEU</name>
<dbReference type="SMART" id="SM00342">
    <property type="entry name" value="HTH_ARAC"/>
    <property type="match status" value="1"/>
</dbReference>
<dbReference type="InterPro" id="IPR014710">
    <property type="entry name" value="RmlC-like_jellyroll"/>
</dbReference>
<dbReference type="SUPFAM" id="SSF51182">
    <property type="entry name" value="RmlC-like cupins"/>
    <property type="match status" value="1"/>
</dbReference>